<feature type="non-terminal residue" evidence="1">
    <location>
        <position position="120"/>
    </location>
</feature>
<protein>
    <submittedName>
        <fullName evidence="1">Uncharacterized protein</fullName>
    </submittedName>
</protein>
<accession>A0ABY7FDJ3</accession>
<name>A0ABY7FDJ3_MYAAR</name>
<dbReference type="EMBL" id="CP111022">
    <property type="protein sequence ID" value="WAR20248.1"/>
    <property type="molecule type" value="Genomic_DNA"/>
</dbReference>
<evidence type="ECO:0000313" key="2">
    <source>
        <dbReference type="Proteomes" id="UP001164746"/>
    </source>
</evidence>
<dbReference type="Proteomes" id="UP001164746">
    <property type="component" value="Chromosome 11"/>
</dbReference>
<gene>
    <name evidence="1" type="ORF">MAR_002086</name>
</gene>
<proteinExistence type="predicted"/>
<sequence length="120" mass="13407">IYLQKPECESANYQDTCYQCIFNANVLIAITTLELLFALTRDSLLGFTALQSSKKQNVSDYRLFSAPIDEGELDDSTGKGLDKKSDTFLSPRDLECISSGFLCGHSDSDMKHKSQKKIQI</sequence>
<evidence type="ECO:0000313" key="1">
    <source>
        <dbReference type="EMBL" id="WAR20248.1"/>
    </source>
</evidence>
<reference evidence="1" key="1">
    <citation type="submission" date="2022-11" db="EMBL/GenBank/DDBJ databases">
        <title>Centuries of genome instability and evolution in soft-shell clam transmissible cancer (bioRxiv).</title>
        <authorList>
            <person name="Hart S.F.M."/>
            <person name="Yonemitsu M.A."/>
            <person name="Giersch R.M."/>
            <person name="Beal B.F."/>
            <person name="Arriagada G."/>
            <person name="Davis B.W."/>
            <person name="Ostrander E.A."/>
            <person name="Goff S.P."/>
            <person name="Metzger M.J."/>
        </authorList>
    </citation>
    <scope>NUCLEOTIDE SEQUENCE</scope>
    <source>
        <strain evidence="1">MELC-2E11</strain>
        <tissue evidence="1">Siphon/mantle</tissue>
    </source>
</reference>
<organism evidence="1 2">
    <name type="scientific">Mya arenaria</name>
    <name type="common">Soft-shell clam</name>
    <dbReference type="NCBI Taxonomy" id="6604"/>
    <lineage>
        <taxon>Eukaryota</taxon>
        <taxon>Metazoa</taxon>
        <taxon>Spiralia</taxon>
        <taxon>Lophotrochozoa</taxon>
        <taxon>Mollusca</taxon>
        <taxon>Bivalvia</taxon>
        <taxon>Autobranchia</taxon>
        <taxon>Heteroconchia</taxon>
        <taxon>Euheterodonta</taxon>
        <taxon>Imparidentia</taxon>
        <taxon>Neoheterodontei</taxon>
        <taxon>Myida</taxon>
        <taxon>Myoidea</taxon>
        <taxon>Myidae</taxon>
        <taxon>Mya</taxon>
    </lineage>
</organism>
<feature type="non-terminal residue" evidence="1">
    <location>
        <position position="1"/>
    </location>
</feature>
<keyword evidence="2" id="KW-1185">Reference proteome</keyword>